<sequence>MASIADRLLRESSLGIPAHFSEITRDKGVLVGVFLHAAGQEVGRAEEVRDEVGSRPFEQFRGVSNCSITLVRAPSGSSMRMTGGR</sequence>
<organism evidence="1 2">
    <name type="scientific">Streptomyces flaveus</name>
    <dbReference type="NCBI Taxonomy" id="66370"/>
    <lineage>
        <taxon>Bacteria</taxon>
        <taxon>Bacillati</taxon>
        <taxon>Actinomycetota</taxon>
        <taxon>Actinomycetes</taxon>
        <taxon>Kitasatosporales</taxon>
        <taxon>Streptomycetaceae</taxon>
        <taxon>Streptomyces</taxon>
        <taxon>Streptomyces aurantiacus group</taxon>
    </lineage>
</organism>
<protein>
    <submittedName>
        <fullName evidence="1">Uncharacterized protein</fullName>
    </submittedName>
</protein>
<accession>A0A917RM05</accession>
<name>A0A917RM05_9ACTN</name>
<dbReference type="Proteomes" id="UP000637788">
    <property type="component" value="Unassembled WGS sequence"/>
</dbReference>
<evidence type="ECO:0000313" key="2">
    <source>
        <dbReference type="Proteomes" id="UP000637788"/>
    </source>
</evidence>
<dbReference type="EMBL" id="BMPQ01000050">
    <property type="protein sequence ID" value="GGL14919.1"/>
    <property type="molecule type" value="Genomic_DNA"/>
</dbReference>
<reference evidence="1" key="2">
    <citation type="submission" date="2020-09" db="EMBL/GenBank/DDBJ databases">
        <authorList>
            <person name="Sun Q."/>
            <person name="Ohkuma M."/>
        </authorList>
    </citation>
    <scope>NUCLEOTIDE SEQUENCE</scope>
    <source>
        <strain evidence="1">JCM 3035</strain>
    </source>
</reference>
<reference evidence="1" key="1">
    <citation type="journal article" date="2014" name="Int. J. Syst. Evol. Microbiol.">
        <title>Complete genome sequence of Corynebacterium casei LMG S-19264T (=DSM 44701T), isolated from a smear-ripened cheese.</title>
        <authorList>
            <consortium name="US DOE Joint Genome Institute (JGI-PGF)"/>
            <person name="Walter F."/>
            <person name="Albersmeier A."/>
            <person name="Kalinowski J."/>
            <person name="Ruckert C."/>
        </authorList>
    </citation>
    <scope>NUCLEOTIDE SEQUENCE</scope>
    <source>
        <strain evidence="1">JCM 3035</strain>
    </source>
</reference>
<keyword evidence="2" id="KW-1185">Reference proteome</keyword>
<dbReference type="AlphaFoldDB" id="A0A917RM05"/>
<proteinExistence type="predicted"/>
<evidence type="ECO:0000313" key="1">
    <source>
        <dbReference type="EMBL" id="GGL14919.1"/>
    </source>
</evidence>
<gene>
    <name evidence="1" type="ORF">GCM10010094_89730</name>
</gene>
<comment type="caution">
    <text evidence="1">The sequence shown here is derived from an EMBL/GenBank/DDBJ whole genome shotgun (WGS) entry which is preliminary data.</text>
</comment>